<keyword evidence="9" id="KW-0812">Transmembrane</keyword>
<keyword evidence="4 7" id="KW-0547">Nucleotide-binding</keyword>
<dbReference type="GO" id="GO:0005524">
    <property type="term" value="F:ATP binding"/>
    <property type="evidence" value="ECO:0007669"/>
    <property type="project" value="UniProtKB-UniRule"/>
</dbReference>
<keyword evidence="9" id="KW-0472">Membrane</keyword>
<reference evidence="12 14" key="2">
    <citation type="submission" date="2020-08" db="EMBL/GenBank/DDBJ databases">
        <title>Sequencing the genomes of 1000 actinobacteria strains.</title>
        <authorList>
            <person name="Klenk H.-P."/>
        </authorList>
    </citation>
    <scope>NUCLEOTIDE SEQUENCE [LARGE SCALE GENOMIC DNA]</scope>
    <source>
        <strain evidence="12 14">DSM 21065</strain>
    </source>
</reference>
<dbReference type="STRING" id="1001240.GY21_04295"/>
<dbReference type="PANTHER" id="PTHR43289:SF6">
    <property type="entry name" value="SERINE_THREONINE-PROTEIN KINASE NEKL-3"/>
    <property type="match status" value="1"/>
</dbReference>
<evidence type="ECO:0000256" key="7">
    <source>
        <dbReference type="PROSITE-ProRule" id="PRU10141"/>
    </source>
</evidence>
<evidence type="ECO:0000313" key="14">
    <source>
        <dbReference type="Proteomes" id="UP000561726"/>
    </source>
</evidence>
<accession>A0A099JMR9</accession>
<keyword evidence="6 7" id="KW-0067">ATP-binding</keyword>
<keyword evidence="9" id="KW-1133">Transmembrane helix</keyword>
<evidence type="ECO:0000256" key="3">
    <source>
        <dbReference type="ARBA" id="ARBA00022679"/>
    </source>
</evidence>
<feature type="binding site" evidence="7">
    <location>
        <position position="45"/>
    </location>
    <ligand>
        <name>ATP</name>
        <dbReference type="ChEBI" id="CHEBI:30616"/>
    </ligand>
</feature>
<feature type="region of interest" description="Disordered" evidence="8">
    <location>
        <begin position="362"/>
        <end position="386"/>
    </location>
</feature>
<dbReference type="CDD" id="cd14014">
    <property type="entry name" value="STKc_PknB_like"/>
    <property type="match status" value="1"/>
</dbReference>
<gene>
    <name evidence="12" type="ORF">BJ997_003042</name>
    <name evidence="11" type="ORF">GY21_04295</name>
</gene>
<dbReference type="PROSITE" id="PS50011">
    <property type="entry name" value="PROTEIN_KINASE_DOM"/>
    <property type="match status" value="1"/>
</dbReference>
<dbReference type="InterPro" id="IPR017441">
    <property type="entry name" value="Protein_kinase_ATP_BS"/>
</dbReference>
<dbReference type="EC" id="2.7.11.1" evidence="1"/>
<dbReference type="PANTHER" id="PTHR43289">
    <property type="entry name" value="MITOGEN-ACTIVATED PROTEIN KINASE KINASE KINASE 20-RELATED"/>
    <property type="match status" value="1"/>
</dbReference>
<evidence type="ECO:0000256" key="4">
    <source>
        <dbReference type="ARBA" id="ARBA00022741"/>
    </source>
</evidence>
<dbReference type="EMBL" id="JACHBQ010000001">
    <property type="protein sequence ID" value="MBB5642494.1"/>
    <property type="molecule type" value="Genomic_DNA"/>
</dbReference>
<dbReference type="PROSITE" id="PS00108">
    <property type="entry name" value="PROTEIN_KINASE_ST"/>
    <property type="match status" value="1"/>
</dbReference>
<evidence type="ECO:0000313" key="12">
    <source>
        <dbReference type="EMBL" id="MBB5642494.1"/>
    </source>
</evidence>
<evidence type="ECO:0000256" key="5">
    <source>
        <dbReference type="ARBA" id="ARBA00022777"/>
    </source>
</evidence>
<dbReference type="EMBL" id="JPXF01000011">
    <property type="protein sequence ID" value="KGJ79654.1"/>
    <property type="molecule type" value="Genomic_DNA"/>
</dbReference>
<dbReference type="PROSITE" id="PS00107">
    <property type="entry name" value="PROTEIN_KINASE_ATP"/>
    <property type="match status" value="1"/>
</dbReference>
<organism evidence="11 13">
    <name type="scientific">Cryobacterium roopkundense</name>
    <dbReference type="NCBI Taxonomy" id="1001240"/>
    <lineage>
        <taxon>Bacteria</taxon>
        <taxon>Bacillati</taxon>
        <taxon>Actinomycetota</taxon>
        <taxon>Actinomycetes</taxon>
        <taxon>Micrococcales</taxon>
        <taxon>Microbacteriaceae</taxon>
        <taxon>Cryobacterium</taxon>
    </lineage>
</organism>
<keyword evidence="13" id="KW-1185">Reference proteome</keyword>
<dbReference type="eggNOG" id="COG0515">
    <property type="taxonomic scope" value="Bacteria"/>
</dbReference>
<dbReference type="InterPro" id="IPR011009">
    <property type="entry name" value="Kinase-like_dom_sf"/>
</dbReference>
<feature type="domain" description="Protein kinase" evidence="10">
    <location>
        <begin position="16"/>
        <end position="279"/>
    </location>
</feature>
<feature type="transmembrane region" description="Helical" evidence="9">
    <location>
        <begin position="399"/>
        <end position="422"/>
    </location>
</feature>
<name>A0A099JMR9_9MICO</name>
<dbReference type="GO" id="GO:0004674">
    <property type="term" value="F:protein serine/threonine kinase activity"/>
    <property type="evidence" value="ECO:0007669"/>
    <property type="project" value="UniProtKB-KW"/>
</dbReference>
<dbReference type="Pfam" id="PF00069">
    <property type="entry name" value="Pkinase"/>
    <property type="match status" value="1"/>
</dbReference>
<evidence type="ECO:0000259" key="10">
    <source>
        <dbReference type="PROSITE" id="PS50011"/>
    </source>
</evidence>
<evidence type="ECO:0000256" key="1">
    <source>
        <dbReference type="ARBA" id="ARBA00012513"/>
    </source>
</evidence>
<evidence type="ECO:0000256" key="2">
    <source>
        <dbReference type="ARBA" id="ARBA00022527"/>
    </source>
</evidence>
<evidence type="ECO:0000313" key="13">
    <source>
        <dbReference type="Proteomes" id="UP000029864"/>
    </source>
</evidence>
<evidence type="ECO:0000256" key="8">
    <source>
        <dbReference type="SAM" id="MobiDB-lite"/>
    </source>
</evidence>
<dbReference type="AlphaFoldDB" id="A0A099JMR9"/>
<keyword evidence="2 12" id="KW-0723">Serine/threonine-protein kinase</keyword>
<dbReference type="SMART" id="SM00220">
    <property type="entry name" value="S_TKc"/>
    <property type="match status" value="1"/>
</dbReference>
<dbReference type="OrthoDB" id="9762169at2"/>
<keyword evidence="3" id="KW-0808">Transferase</keyword>
<proteinExistence type="predicted"/>
<dbReference type="InterPro" id="IPR008271">
    <property type="entry name" value="Ser/Thr_kinase_AS"/>
</dbReference>
<dbReference type="InterPro" id="IPR000719">
    <property type="entry name" value="Prot_kinase_dom"/>
</dbReference>
<dbReference type="Gene3D" id="1.10.510.10">
    <property type="entry name" value="Transferase(Phosphotransferase) domain 1"/>
    <property type="match status" value="1"/>
</dbReference>
<dbReference type="SUPFAM" id="SSF56112">
    <property type="entry name" value="Protein kinase-like (PK-like)"/>
    <property type="match status" value="1"/>
</dbReference>
<comment type="caution">
    <text evidence="11">The sequence shown here is derived from an EMBL/GenBank/DDBJ whole genome shotgun (WGS) entry which is preliminary data.</text>
</comment>
<reference evidence="11 13" key="1">
    <citation type="submission" date="2014-08" db="EMBL/GenBank/DDBJ databases">
        <authorList>
            <person name="Sisinthy S."/>
        </authorList>
    </citation>
    <scope>NUCLEOTIDE SEQUENCE [LARGE SCALE GENOMIC DNA]</scope>
    <source>
        <strain evidence="11 13">RuG17</strain>
    </source>
</reference>
<dbReference type="Proteomes" id="UP000561726">
    <property type="component" value="Unassembled WGS sequence"/>
</dbReference>
<sequence>MTANRAPSAPPDLPGFRFLSVLGSGGFADVFLYQQARPERQVAIKVLLKAELADGSVDEFAREANAMAMLSTHPSIVTIYEASVSRDGRPYLVMEYCPRPNLQVRYRKERFGVGEALRIAIQVAGAVETSHRAGILHRDIKPANILVTGYNRPALTDFGISAKTASGGDALVGMSIPWSPPESFHTPPDSGPASDVYALAATIYTLLAGRAPFHLPGGPNSSDAMIHRIAQAALPPLGRDDVPASLDEVLAHAMRKRPEERYVSALEFARALQKVQIELAMSVTQVDLLDDSPDAPDERDDDDGLTRVRKIVSIDPEQLPMPAPEPVTARRPLNDASHWTDRGPIGVVPDLAQTALRAESGGFAHDSMQPPALDDTSRRPEHTLPPVTEAVPTRSRRRWLVPSVLGGVGLLVAGGVALAFVLGGGAPGPVSADPSGSPVAPVDAIVESDVPALTDLVGAVGSSGVVFTWTNPSPLDGDLYLWREVAAGQEGVVKSVVDATVVVPPSETGRTCIEVSLRRADGRSSTAPSTGCAP</sequence>
<evidence type="ECO:0000256" key="6">
    <source>
        <dbReference type="ARBA" id="ARBA00022840"/>
    </source>
</evidence>
<protein>
    <recommendedName>
        <fullName evidence="1">non-specific serine/threonine protein kinase</fullName>
        <ecNumber evidence="1">2.7.11.1</ecNumber>
    </recommendedName>
</protein>
<evidence type="ECO:0000256" key="9">
    <source>
        <dbReference type="SAM" id="Phobius"/>
    </source>
</evidence>
<dbReference type="Proteomes" id="UP000029864">
    <property type="component" value="Unassembled WGS sequence"/>
</dbReference>
<dbReference type="RefSeq" id="WP_035835434.1">
    <property type="nucleotide sequence ID" value="NZ_JACHBQ010000001.1"/>
</dbReference>
<keyword evidence="5 12" id="KW-0418">Kinase</keyword>
<evidence type="ECO:0000313" key="11">
    <source>
        <dbReference type="EMBL" id="KGJ79654.1"/>
    </source>
</evidence>